<protein>
    <recommendedName>
        <fullName evidence="1">Hemerythrin-like domain-containing protein</fullName>
    </recommendedName>
</protein>
<keyword evidence="3" id="KW-1185">Reference proteome</keyword>
<evidence type="ECO:0000313" key="2">
    <source>
        <dbReference type="EMBL" id="KFE62285.1"/>
    </source>
</evidence>
<evidence type="ECO:0000259" key="1">
    <source>
        <dbReference type="Pfam" id="PF01814"/>
    </source>
</evidence>
<dbReference type="InterPro" id="IPR012312">
    <property type="entry name" value="Hemerythrin-like"/>
</dbReference>
<accession>A0A085W3M2</accession>
<evidence type="ECO:0000313" key="3">
    <source>
        <dbReference type="Proteomes" id="UP000028725"/>
    </source>
</evidence>
<name>A0A085W3M2_9BACT</name>
<dbReference type="Proteomes" id="UP000028725">
    <property type="component" value="Unassembled WGS sequence"/>
</dbReference>
<dbReference type="AlphaFoldDB" id="A0A085W3M2"/>
<feature type="domain" description="Hemerythrin-like" evidence="1">
    <location>
        <begin position="7"/>
        <end position="125"/>
    </location>
</feature>
<dbReference type="Pfam" id="PF01814">
    <property type="entry name" value="Hemerythrin"/>
    <property type="match status" value="1"/>
</dbReference>
<gene>
    <name evidence="2" type="ORF">DB31_3995</name>
</gene>
<reference evidence="2 3" key="1">
    <citation type="submission" date="2014-04" db="EMBL/GenBank/DDBJ databases">
        <title>Genome assembly of Hyalangium minutum DSM 14724.</title>
        <authorList>
            <person name="Sharma G."/>
            <person name="Subramanian S."/>
        </authorList>
    </citation>
    <scope>NUCLEOTIDE SEQUENCE [LARGE SCALE GENOMIC DNA]</scope>
    <source>
        <strain evidence="2 3">DSM 14724</strain>
    </source>
</reference>
<dbReference type="EMBL" id="JMCB01000022">
    <property type="protein sequence ID" value="KFE62285.1"/>
    <property type="molecule type" value="Genomic_DNA"/>
</dbReference>
<comment type="caution">
    <text evidence="2">The sequence shown here is derived from an EMBL/GenBank/DDBJ whole genome shotgun (WGS) entry which is preliminary data.</text>
</comment>
<proteinExistence type="predicted"/>
<dbReference type="OrthoDB" id="9769774at2"/>
<dbReference type="RefSeq" id="WP_075306424.1">
    <property type="nucleotide sequence ID" value="NZ_JMCB01000022.1"/>
</dbReference>
<sequence length="136" mass="15453">MHARLQSLQEDHSRLRALLRNCETAGPRELAAALRRLEEVFVPHHQAKLALYDATLQGFQQEGDKTSVSVLTIFRANMRVMSAAIMGFLQSPDPDPARFHERFRAVASSLRSMLTTEEKVVFPLCIRYAQRSEVQS</sequence>
<organism evidence="2 3">
    <name type="scientific">Hyalangium minutum</name>
    <dbReference type="NCBI Taxonomy" id="394096"/>
    <lineage>
        <taxon>Bacteria</taxon>
        <taxon>Pseudomonadati</taxon>
        <taxon>Myxococcota</taxon>
        <taxon>Myxococcia</taxon>
        <taxon>Myxococcales</taxon>
        <taxon>Cystobacterineae</taxon>
        <taxon>Archangiaceae</taxon>
        <taxon>Hyalangium</taxon>
    </lineage>
</organism>